<dbReference type="EMBL" id="CAADFJ010000128">
    <property type="protein sequence ID" value="VFK03417.1"/>
    <property type="molecule type" value="Genomic_DNA"/>
</dbReference>
<keyword evidence="7" id="KW-0732">Signal</keyword>
<dbReference type="GO" id="GO:0043546">
    <property type="term" value="F:molybdopterin cofactor binding"/>
    <property type="evidence" value="ECO:0007669"/>
    <property type="project" value="InterPro"/>
</dbReference>
<dbReference type="AlphaFoldDB" id="A0A450VFA5"/>
<dbReference type="SUPFAM" id="SSF53706">
    <property type="entry name" value="Formate dehydrogenase/DMSO reductase, domains 1-3"/>
    <property type="match status" value="1"/>
</dbReference>
<evidence type="ECO:0000256" key="6">
    <source>
        <dbReference type="ARBA" id="ARBA00022723"/>
    </source>
</evidence>
<dbReference type="Gene3D" id="3.40.50.740">
    <property type="match status" value="1"/>
</dbReference>
<name>A0A450VFA5_9GAMM</name>
<comment type="cofactor">
    <cofactor evidence="2">
        <name>[4Fe-4S] cluster</name>
        <dbReference type="ChEBI" id="CHEBI:49883"/>
    </cofactor>
</comment>
<keyword evidence="8" id="KW-0560">Oxidoreductase</keyword>
<keyword evidence="9" id="KW-0408">Iron</keyword>
<dbReference type="InterPro" id="IPR009010">
    <property type="entry name" value="Asp_de-COase-like_dom_sf"/>
</dbReference>
<evidence type="ECO:0000256" key="1">
    <source>
        <dbReference type="ARBA" id="ARBA00001942"/>
    </source>
</evidence>
<dbReference type="InterPro" id="IPR006655">
    <property type="entry name" value="Mopterin_OxRdtase_prok_CS"/>
</dbReference>
<keyword evidence="6" id="KW-0479">Metal-binding</keyword>
<comment type="cofactor">
    <cofactor evidence="1">
        <name>Mo-bis(molybdopterin guanine dinucleotide)</name>
        <dbReference type="ChEBI" id="CHEBI:60539"/>
    </cofactor>
</comment>
<comment type="similarity">
    <text evidence="3">Belongs to the prokaryotic molybdopterin-containing oxidoreductase family.</text>
</comment>
<dbReference type="Gene3D" id="2.40.40.20">
    <property type="match status" value="1"/>
</dbReference>
<dbReference type="GO" id="GO:0046872">
    <property type="term" value="F:metal ion binding"/>
    <property type="evidence" value="ECO:0007669"/>
    <property type="project" value="UniProtKB-KW"/>
</dbReference>
<evidence type="ECO:0000256" key="10">
    <source>
        <dbReference type="ARBA" id="ARBA00023014"/>
    </source>
</evidence>
<evidence type="ECO:0000256" key="4">
    <source>
        <dbReference type="ARBA" id="ARBA00022485"/>
    </source>
</evidence>
<evidence type="ECO:0000259" key="11">
    <source>
        <dbReference type="PROSITE" id="PS51669"/>
    </source>
</evidence>
<dbReference type="PROSITE" id="PS51318">
    <property type="entry name" value="TAT"/>
    <property type="match status" value="1"/>
</dbReference>
<dbReference type="PROSITE" id="PS51669">
    <property type="entry name" value="4FE4S_MOW_BIS_MGD"/>
    <property type="match status" value="1"/>
</dbReference>
<gene>
    <name evidence="12" type="ORF">BECKH772A_GA0070896_101324</name>
    <name evidence="13" type="ORF">BECKH772B_GA0070898_101304</name>
    <name evidence="14" type="ORF">BECKH772C_GA0070978_101284</name>
</gene>
<proteinExistence type="inferred from homology"/>
<feature type="domain" description="4Fe-4S Mo/W bis-MGD-type" evidence="11">
    <location>
        <begin position="45"/>
        <end position="105"/>
    </location>
</feature>
<dbReference type="PROSITE" id="PS00551">
    <property type="entry name" value="MOLYBDOPTERIN_PROK_1"/>
    <property type="match status" value="1"/>
</dbReference>
<dbReference type="InterPro" id="IPR006656">
    <property type="entry name" value="Mopterin_OxRdtase"/>
</dbReference>
<dbReference type="InterPro" id="IPR050612">
    <property type="entry name" value="Prok_Mopterin_Oxidored"/>
</dbReference>
<dbReference type="PANTHER" id="PTHR43742">
    <property type="entry name" value="TRIMETHYLAMINE-N-OXIDE REDUCTASE"/>
    <property type="match status" value="1"/>
</dbReference>
<dbReference type="Pfam" id="PF00384">
    <property type="entry name" value="Molybdopterin"/>
    <property type="match status" value="1"/>
</dbReference>
<keyword evidence="4" id="KW-0004">4Fe-4S</keyword>
<dbReference type="Pfam" id="PF04879">
    <property type="entry name" value="Molybdop_Fe4S4"/>
    <property type="match status" value="1"/>
</dbReference>
<evidence type="ECO:0000313" key="13">
    <source>
        <dbReference type="EMBL" id="VFJ98270.1"/>
    </source>
</evidence>
<evidence type="ECO:0000313" key="14">
    <source>
        <dbReference type="EMBL" id="VFK03417.1"/>
    </source>
</evidence>
<dbReference type="EMBL" id="CAADFI010000130">
    <property type="protein sequence ID" value="VFJ98270.1"/>
    <property type="molecule type" value="Genomic_DNA"/>
</dbReference>
<dbReference type="GO" id="GO:0051539">
    <property type="term" value="F:4 iron, 4 sulfur cluster binding"/>
    <property type="evidence" value="ECO:0007669"/>
    <property type="project" value="UniProtKB-KW"/>
</dbReference>
<evidence type="ECO:0000256" key="7">
    <source>
        <dbReference type="ARBA" id="ARBA00022729"/>
    </source>
</evidence>
<dbReference type="InterPro" id="IPR006963">
    <property type="entry name" value="Mopterin_OxRdtase_4Fe-4S_dom"/>
</dbReference>
<evidence type="ECO:0000256" key="2">
    <source>
        <dbReference type="ARBA" id="ARBA00001966"/>
    </source>
</evidence>
<dbReference type="SMART" id="SM00926">
    <property type="entry name" value="Molybdop_Fe4S4"/>
    <property type="match status" value="1"/>
</dbReference>
<dbReference type="InterPro" id="IPR027467">
    <property type="entry name" value="MopterinOxRdtase_cofactor_BS"/>
</dbReference>
<dbReference type="Gene3D" id="3.40.228.10">
    <property type="entry name" value="Dimethylsulfoxide Reductase, domain 2"/>
    <property type="match status" value="1"/>
</dbReference>
<protein>
    <submittedName>
        <fullName evidence="14">Molydopterin dinucleotide binding domain-containing protein</fullName>
    </submittedName>
</protein>
<evidence type="ECO:0000313" key="12">
    <source>
        <dbReference type="EMBL" id="VFJ98094.1"/>
    </source>
</evidence>
<dbReference type="Pfam" id="PF01568">
    <property type="entry name" value="Molydop_binding"/>
    <property type="match status" value="1"/>
</dbReference>
<dbReference type="PANTHER" id="PTHR43742:SF9">
    <property type="entry name" value="TETRATHIONATE REDUCTASE SUBUNIT A"/>
    <property type="match status" value="1"/>
</dbReference>
<accession>A0A450VFA5</accession>
<organism evidence="14">
    <name type="scientific">Candidatus Kentrum eta</name>
    <dbReference type="NCBI Taxonomy" id="2126337"/>
    <lineage>
        <taxon>Bacteria</taxon>
        <taxon>Pseudomonadati</taxon>
        <taxon>Pseudomonadota</taxon>
        <taxon>Gammaproteobacteria</taxon>
        <taxon>Candidatus Kentrum</taxon>
    </lineage>
</organism>
<sequence length="928" mass="103492">MAWKYPRLTRRTFLKSTAYGSAGLGLLKPTGLFGKSLMADAQAKEETFYTICNFCSSMCSVRATTRTRNGEKRIVKLDGNPHSTLNRGKICARGQAGLRQTYDTDRIKTPLIRVEGSRRGEFKFRPATWEEAWEYIDKKTKSAEIQPWEWTAVGGWTSCVFYMYWAVPFALSNGIPNIIASPMQHCVTTGHLGTDAVTGNFNIHDEVLPDYDNARYILLVGNNASIGAVSTCRMVRFANAKKQGATVVAVDPRCSETAAKADEWIAIRPGTDLDFMLAMMYVMLKEGYYDGEFLRRHTNMPFLVYRDEEGEWHLAKDSDGRPQVMDGNREVRALPAVSNDNFQDADETFLYPMLEIPEGTVVDGHSVMTVLQAQRKVIDFCTPEWAATTTGIPAGKIERIARDFGTTRPAIVDPGWHGARYGSVMMLRRVQAMIQALTGGIDKPGGWVMSGEFHHKVAHMVEAISQGKQPGPPLVSLAGLPFLKLVVGAVSTPTNFPHGKPCWSWAFKEQEKAAGRDYVYWPAMADTGFKESVEGKLTYDGKPYRSRAMLINAANPVRHYYPDTNWKEILTHENMELVVVVDVLPSDTTPYADVILPNSTYLERNEPKLYGNGVNHDLALTTRYAAIDPLYDTEEIPDILLQMTRIISGKADSFLVWVQNLTGLPATPVKKALARLKQEGHRSPFSAACREVSFAKDAKAAHTTPEELDRVLREKGVFMEKTVEEILEHAAMPRKLPMPTESGRVEFFSTLFDNIRKDGERAPYFSALAVHIPVECRKDKPMDAPLEKNEFYFVYGKTPTVSYGSTNSNNPVLAAINDFKKDVYTGVWVHPERAGPLGLEDGDPIRLTNMKSGQEADGTVHITRKVYRDAIFIHSSFGVENPKLTRSFGIGTATNKLIPYDIEPVVAGFRSQEFTIRLTKLAARGGAV</sequence>
<dbReference type="Gene3D" id="3.30.200.210">
    <property type="match status" value="1"/>
</dbReference>
<evidence type="ECO:0000256" key="8">
    <source>
        <dbReference type="ARBA" id="ARBA00023002"/>
    </source>
</evidence>
<dbReference type="GO" id="GO:0016491">
    <property type="term" value="F:oxidoreductase activity"/>
    <property type="evidence" value="ECO:0007669"/>
    <property type="project" value="UniProtKB-KW"/>
</dbReference>
<evidence type="ECO:0000256" key="9">
    <source>
        <dbReference type="ARBA" id="ARBA00023004"/>
    </source>
</evidence>
<dbReference type="InterPro" id="IPR006311">
    <property type="entry name" value="TAT_signal"/>
</dbReference>
<keyword evidence="5" id="KW-0500">Molybdenum</keyword>
<reference evidence="14" key="1">
    <citation type="submission" date="2019-02" db="EMBL/GenBank/DDBJ databases">
        <authorList>
            <person name="Gruber-Vodicka R. H."/>
            <person name="Seah K. B. B."/>
        </authorList>
    </citation>
    <scope>NUCLEOTIDE SEQUENCE</scope>
    <source>
        <strain evidence="14">BECK_SA2B12</strain>
        <strain evidence="12">BECK_SA2B15</strain>
        <strain evidence="13">BECK_SA2B20</strain>
    </source>
</reference>
<keyword evidence="10" id="KW-0411">Iron-sulfur</keyword>
<dbReference type="InterPro" id="IPR006657">
    <property type="entry name" value="MoPterin_dinucl-bd_dom"/>
</dbReference>
<dbReference type="SUPFAM" id="SSF50692">
    <property type="entry name" value="ADC-like"/>
    <property type="match status" value="1"/>
</dbReference>
<dbReference type="EMBL" id="CAADFG010000132">
    <property type="protein sequence ID" value="VFJ98094.1"/>
    <property type="molecule type" value="Genomic_DNA"/>
</dbReference>
<evidence type="ECO:0000256" key="3">
    <source>
        <dbReference type="ARBA" id="ARBA00010312"/>
    </source>
</evidence>
<dbReference type="PROSITE" id="PS00490">
    <property type="entry name" value="MOLYBDOPTERIN_PROK_2"/>
    <property type="match status" value="1"/>
</dbReference>
<evidence type="ECO:0000256" key="5">
    <source>
        <dbReference type="ARBA" id="ARBA00022505"/>
    </source>
</evidence>